<evidence type="ECO:0008006" key="4">
    <source>
        <dbReference type="Google" id="ProtNLM"/>
    </source>
</evidence>
<feature type="chain" id="PRO_5042247981" description="Secreted protein" evidence="1">
    <location>
        <begin position="23"/>
        <end position="97"/>
    </location>
</feature>
<keyword evidence="3" id="KW-1185">Reference proteome</keyword>
<dbReference type="Proteomes" id="UP001221898">
    <property type="component" value="Unassembled WGS sequence"/>
</dbReference>
<protein>
    <recommendedName>
        <fullName evidence="4">Secreted protein</fullName>
    </recommendedName>
</protein>
<name>A0AAD7SRY0_9TELE</name>
<dbReference type="EMBL" id="JAINUG010000037">
    <property type="protein sequence ID" value="KAJ8407709.1"/>
    <property type="molecule type" value="Genomic_DNA"/>
</dbReference>
<proteinExistence type="predicted"/>
<dbReference type="AlphaFoldDB" id="A0AAD7SRY0"/>
<evidence type="ECO:0000256" key="1">
    <source>
        <dbReference type="SAM" id="SignalP"/>
    </source>
</evidence>
<organism evidence="2 3">
    <name type="scientific">Aldrovandia affinis</name>
    <dbReference type="NCBI Taxonomy" id="143900"/>
    <lineage>
        <taxon>Eukaryota</taxon>
        <taxon>Metazoa</taxon>
        <taxon>Chordata</taxon>
        <taxon>Craniata</taxon>
        <taxon>Vertebrata</taxon>
        <taxon>Euteleostomi</taxon>
        <taxon>Actinopterygii</taxon>
        <taxon>Neopterygii</taxon>
        <taxon>Teleostei</taxon>
        <taxon>Notacanthiformes</taxon>
        <taxon>Halosauridae</taxon>
        <taxon>Aldrovandia</taxon>
    </lineage>
</organism>
<evidence type="ECO:0000313" key="2">
    <source>
        <dbReference type="EMBL" id="KAJ8407709.1"/>
    </source>
</evidence>
<accession>A0AAD7SRY0</accession>
<feature type="signal peptide" evidence="1">
    <location>
        <begin position="1"/>
        <end position="22"/>
    </location>
</feature>
<keyword evidence="1" id="KW-0732">Signal</keyword>
<sequence>MSAPDHCSFRGLLLLLALPAAGLFPWTGRGTGSSPSPCCCCCHCCCRFSGFCPGAAPCWLQLSLHDKQNTATPFLLITHSDCCCTSLPHGSELSHTS</sequence>
<comment type="caution">
    <text evidence="2">The sequence shown here is derived from an EMBL/GenBank/DDBJ whole genome shotgun (WGS) entry which is preliminary data.</text>
</comment>
<evidence type="ECO:0000313" key="3">
    <source>
        <dbReference type="Proteomes" id="UP001221898"/>
    </source>
</evidence>
<gene>
    <name evidence="2" type="ORF">AAFF_G00267530</name>
</gene>
<reference evidence="2" key="1">
    <citation type="journal article" date="2023" name="Science">
        <title>Genome structures resolve the early diversification of teleost fishes.</title>
        <authorList>
            <person name="Parey E."/>
            <person name="Louis A."/>
            <person name="Montfort J."/>
            <person name="Bouchez O."/>
            <person name="Roques C."/>
            <person name="Iampietro C."/>
            <person name="Lluch J."/>
            <person name="Castinel A."/>
            <person name="Donnadieu C."/>
            <person name="Desvignes T."/>
            <person name="Floi Bucao C."/>
            <person name="Jouanno E."/>
            <person name="Wen M."/>
            <person name="Mejri S."/>
            <person name="Dirks R."/>
            <person name="Jansen H."/>
            <person name="Henkel C."/>
            <person name="Chen W.J."/>
            <person name="Zahm M."/>
            <person name="Cabau C."/>
            <person name="Klopp C."/>
            <person name="Thompson A.W."/>
            <person name="Robinson-Rechavi M."/>
            <person name="Braasch I."/>
            <person name="Lecointre G."/>
            <person name="Bobe J."/>
            <person name="Postlethwait J.H."/>
            <person name="Berthelot C."/>
            <person name="Roest Crollius H."/>
            <person name="Guiguen Y."/>
        </authorList>
    </citation>
    <scope>NUCLEOTIDE SEQUENCE</scope>
    <source>
        <strain evidence="2">NC1722</strain>
    </source>
</reference>